<organism evidence="1 2">
    <name type="scientific">Pseudomonas meliae</name>
    <dbReference type="NCBI Taxonomy" id="86176"/>
    <lineage>
        <taxon>Bacteria</taxon>
        <taxon>Pseudomonadati</taxon>
        <taxon>Pseudomonadota</taxon>
        <taxon>Gammaproteobacteria</taxon>
        <taxon>Pseudomonadales</taxon>
        <taxon>Pseudomonadaceae</taxon>
        <taxon>Pseudomonas</taxon>
    </lineage>
</organism>
<dbReference type="PATRIC" id="fig|86176.4.peg.3995"/>
<comment type="caution">
    <text evidence="1">The sequence shown here is derived from an EMBL/GenBank/DDBJ whole genome shotgun (WGS) entry which is preliminary data.</text>
</comment>
<dbReference type="Proteomes" id="UP000050455">
    <property type="component" value="Unassembled WGS sequence"/>
</dbReference>
<name>A0A0P9YQS7_9PSED</name>
<keyword evidence="2" id="KW-1185">Reference proteome</keyword>
<reference evidence="1 2" key="1">
    <citation type="submission" date="2015-09" db="EMBL/GenBank/DDBJ databases">
        <title>Genome announcement of multiple Pseudomonas syringae strains.</title>
        <authorList>
            <person name="Thakur S."/>
            <person name="Wang P.W."/>
            <person name="Gong Y."/>
            <person name="Weir B.S."/>
            <person name="Guttman D.S."/>
        </authorList>
    </citation>
    <scope>NUCLEOTIDE SEQUENCE [LARGE SCALE GENOMIC DNA]</scope>
    <source>
        <strain evidence="1 2">ICMP6289</strain>
    </source>
</reference>
<dbReference type="AlphaFoldDB" id="A0A0P9YQS7"/>
<sequence>MENQAIQFDSVGTTFQATEYNEAWSVMDEDTYRREICERLDIDYEDIQIDSDGIPF</sequence>
<dbReference type="RefSeq" id="WP_019740245.1">
    <property type="nucleotide sequence ID" value="NZ_JYHE01000133.1"/>
</dbReference>
<protein>
    <submittedName>
        <fullName evidence="1">Uncharacterized protein</fullName>
    </submittedName>
</protein>
<evidence type="ECO:0000313" key="1">
    <source>
        <dbReference type="EMBL" id="KPX80883.1"/>
    </source>
</evidence>
<dbReference type="EMBL" id="LJQT01000443">
    <property type="protein sequence ID" value="KPX80883.1"/>
    <property type="molecule type" value="Genomic_DNA"/>
</dbReference>
<gene>
    <name evidence="1" type="ORF">ALO64_03547</name>
</gene>
<evidence type="ECO:0000313" key="2">
    <source>
        <dbReference type="Proteomes" id="UP000050455"/>
    </source>
</evidence>
<accession>A0A0P9YQS7</accession>
<proteinExistence type="predicted"/>